<comment type="caution">
    <text evidence="8">The sequence shown here is derived from an EMBL/GenBank/DDBJ whole genome shotgun (WGS) entry which is preliminary data.</text>
</comment>
<dbReference type="Pfam" id="PF07992">
    <property type="entry name" value="Pyr_redox_2"/>
    <property type="match status" value="1"/>
</dbReference>
<evidence type="ECO:0000256" key="3">
    <source>
        <dbReference type="ARBA" id="ARBA00022630"/>
    </source>
</evidence>
<name>A0A538UCM7_UNCEI</name>
<dbReference type="InterPro" id="IPR023753">
    <property type="entry name" value="FAD/NAD-binding_dom"/>
</dbReference>
<dbReference type="SUPFAM" id="SSF51905">
    <property type="entry name" value="FAD/NAD(P)-binding domain"/>
    <property type="match status" value="2"/>
</dbReference>
<dbReference type="InterPro" id="IPR036188">
    <property type="entry name" value="FAD/NAD-bd_sf"/>
</dbReference>
<accession>A0A538UCM7</accession>
<feature type="region of interest" description="Disordered" evidence="6">
    <location>
        <begin position="1"/>
        <end position="39"/>
    </location>
</feature>
<evidence type="ECO:0000256" key="1">
    <source>
        <dbReference type="ARBA" id="ARBA00001974"/>
    </source>
</evidence>
<dbReference type="PANTHER" id="PTHR42913:SF3">
    <property type="entry name" value="64 KDA MITOCHONDRIAL NADH DEHYDROGENASE (EUROFUNG)"/>
    <property type="match status" value="1"/>
</dbReference>
<dbReference type="Gene3D" id="3.50.50.100">
    <property type="match status" value="1"/>
</dbReference>
<dbReference type="PRINTS" id="PR00368">
    <property type="entry name" value="FADPNR"/>
</dbReference>
<dbReference type="GO" id="GO:0019646">
    <property type="term" value="P:aerobic electron transport chain"/>
    <property type="evidence" value="ECO:0007669"/>
    <property type="project" value="TreeGrafter"/>
</dbReference>
<evidence type="ECO:0000313" key="8">
    <source>
        <dbReference type="EMBL" id="TMQ73634.1"/>
    </source>
</evidence>
<protein>
    <recommendedName>
        <fullName evidence="7">FAD/NAD(P)-binding domain-containing protein</fullName>
    </recommendedName>
</protein>
<evidence type="ECO:0000259" key="7">
    <source>
        <dbReference type="Pfam" id="PF07992"/>
    </source>
</evidence>
<reference evidence="8 9" key="1">
    <citation type="journal article" date="2019" name="Nat. Microbiol.">
        <title>Mediterranean grassland soil C-N compound turnover is dependent on rainfall and depth, and is mediated by genomically divergent microorganisms.</title>
        <authorList>
            <person name="Diamond S."/>
            <person name="Andeer P.F."/>
            <person name="Li Z."/>
            <person name="Crits-Christoph A."/>
            <person name="Burstein D."/>
            <person name="Anantharaman K."/>
            <person name="Lane K.R."/>
            <person name="Thomas B.C."/>
            <person name="Pan C."/>
            <person name="Northen T.R."/>
            <person name="Banfield J.F."/>
        </authorList>
    </citation>
    <scope>NUCLEOTIDE SEQUENCE [LARGE SCALE GENOMIC DNA]</scope>
    <source>
        <strain evidence="8">WS_11</strain>
    </source>
</reference>
<evidence type="ECO:0000256" key="6">
    <source>
        <dbReference type="SAM" id="MobiDB-lite"/>
    </source>
</evidence>
<organism evidence="8 9">
    <name type="scientific">Eiseniibacteriota bacterium</name>
    <dbReference type="NCBI Taxonomy" id="2212470"/>
    <lineage>
        <taxon>Bacteria</taxon>
        <taxon>Candidatus Eiseniibacteriota</taxon>
    </lineage>
</organism>
<comment type="cofactor">
    <cofactor evidence="1">
        <name>FAD</name>
        <dbReference type="ChEBI" id="CHEBI:57692"/>
    </cofactor>
</comment>
<gene>
    <name evidence="8" type="ORF">E6K81_03690</name>
</gene>
<feature type="compositionally biased region" description="Low complexity" evidence="6">
    <location>
        <begin position="1"/>
        <end position="10"/>
    </location>
</feature>
<evidence type="ECO:0000256" key="5">
    <source>
        <dbReference type="ARBA" id="ARBA00023002"/>
    </source>
</evidence>
<keyword evidence="4" id="KW-0274">FAD</keyword>
<dbReference type="InterPro" id="IPR051169">
    <property type="entry name" value="NADH-Q_oxidoreductase"/>
</dbReference>
<feature type="domain" description="FAD/NAD(P)-binding" evidence="7">
    <location>
        <begin position="54"/>
        <end position="381"/>
    </location>
</feature>
<evidence type="ECO:0000313" key="9">
    <source>
        <dbReference type="Proteomes" id="UP000319771"/>
    </source>
</evidence>
<evidence type="ECO:0000256" key="2">
    <source>
        <dbReference type="ARBA" id="ARBA00005272"/>
    </source>
</evidence>
<dbReference type="AlphaFoldDB" id="A0A538UCM7"/>
<dbReference type="Proteomes" id="UP000319771">
    <property type="component" value="Unassembled WGS sequence"/>
</dbReference>
<sequence>MSRLAAAAASVRRRAGPSGPGASRKPAAPRPTRGTAAAAPRDRVLDCAAMAGRRLLILGGGFGGLDVARAVGRSRAAREYWDTLLVDKENFFQFNPLLPAVAVGAVETRHIVYPLRAMAQHRHIRFQKNKVMAIDLARREVRLHNDLVERFEVLVVAVGSETNYYDIPGAVEHTRPFKTIVDAMTLRARVVELFEMAEQAETRDQRRRLLSFVVVGGGVTGVEVAAELMEMARETLLPKYGSLHRSDVSVTVLEAGDRLVNTARPAHSAYVQRFLERRGVQVRLQAPVVRVDPRCVRLADGSVAEGFTLIWTAGVRPPQVVRGLPLAHADDGRVRVDPRLRALDPDGRPVEDVFVIGDCGAVADGRGGYLPRLAQVAVATGRHVGQELVARARARAPARFGYKGKGYIISLGKHSSVVELMGVPFSGRLAWLLWAAYYLITMVGFRKQLEVGLDHLTHLLFEHDSSQILNRRQILSDEELNLSLGAPEPRSAEDPDRGAA</sequence>
<keyword evidence="3" id="KW-0285">Flavoprotein</keyword>
<proteinExistence type="inferred from homology"/>
<feature type="compositionally biased region" description="Low complexity" evidence="6">
    <location>
        <begin position="24"/>
        <end position="39"/>
    </location>
</feature>
<comment type="similarity">
    <text evidence="2">Belongs to the NADH dehydrogenase family.</text>
</comment>
<dbReference type="PRINTS" id="PR00411">
    <property type="entry name" value="PNDRDTASEI"/>
</dbReference>
<dbReference type="PANTHER" id="PTHR42913">
    <property type="entry name" value="APOPTOSIS-INDUCING FACTOR 1"/>
    <property type="match status" value="1"/>
</dbReference>
<dbReference type="GO" id="GO:0003955">
    <property type="term" value="F:NAD(P)H dehydrogenase (quinone) activity"/>
    <property type="evidence" value="ECO:0007669"/>
    <property type="project" value="TreeGrafter"/>
</dbReference>
<keyword evidence="5" id="KW-0560">Oxidoreductase</keyword>
<dbReference type="EMBL" id="VBPB01000055">
    <property type="protein sequence ID" value="TMQ73634.1"/>
    <property type="molecule type" value="Genomic_DNA"/>
</dbReference>
<evidence type="ECO:0000256" key="4">
    <source>
        <dbReference type="ARBA" id="ARBA00022827"/>
    </source>
</evidence>